<dbReference type="KEGG" id="kse:Ksed_10300"/>
<proteinExistence type="predicted"/>
<organism evidence="1 2">
    <name type="scientific">Kytococcus sedentarius (strain ATCC 14392 / DSM 20547 / JCM 11482 / CCUG 33030 / NBRC 15357 / NCTC 11040 / CCM 314 / 541)</name>
    <name type="common">Micrococcus sedentarius</name>
    <dbReference type="NCBI Taxonomy" id="478801"/>
    <lineage>
        <taxon>Bacteria</taxon>
        <taxon>Bacillati</taxon>
        <taxon>Actinomycetota</taxon>
        <taxon>Actinomycetes</taxon>
        <taxon>Micrococcales</taxon>
        <taxon>Kytococcaceae</taxon>
        <taxon>Kytococcus</taxon>
    </lineage>
</organism>
<keyword evidence="2" id="KW-1185">Reference proteome</keyword>
<evidence type="ECO:0000313" key="1">
    <source>
        <dbReference type="EMBL" id="ACV06075.1"/>
    </source>
</evidence>
<dbReference type="AlphaFoldDB" id="C7NGG7"/>
<name>C7NGG7_KYTSD</name>
<protein>
    <submittedName>
        <fullName evidence="1">Uncharacterized protein</fullName>
    </submittedName>
</protein>
<accession>C7NGG7</accession>
<sequence>MAVSAQQVMGLGVGAGLALALAWGSAALPDPQVHLASHPGSTTGFFMDRDRDRDRTVLDGVGTLHNRSTAPVEVVDLTYPAGSGVEVVDFWATEDPGWRIGAGSLEETPPPPDADRIVPAGRESDLTVAARLTGEVECPERVTPTVILSSGGRARVFADTAGLELLVEGCPGVEAGED</sequence>
<gene>
    <name evidence="1" type="ordered locus">Ksed_10300</name>
</gene>
<dbReference type="STRING" id="478801.Ksed_10300"/>
<evidence type="ECO:0000313" key="2">
    <source>
        <dbReference type="Proteomes" id="UP000006666"/>
    </source>
</evidence>
<dbReference type="Proteomes" id="UP000006666">
    <property type="component" value="Chromosome"/>
</dbReference>
<dbReference type="HOGENOM" id="CLU_1508735_0_0_11"/>
<reference evidence="1 2" key="1">
    <citation type="journal article" date="2009" name="Stand. Genomic Sci.">
        <title>Complete genome sequence of Kytococcus sedentarius type strain (541).</title>
        <authorList>
            <person name="Sims D."/>
            <person name="Brettin T."/>
            <person name="Detter J.C."/>
            <person name="Han C."/>
            <person name="Lapidus A."/>
            <person name="Copeland A."/>
            <person name="Glavina Del Rio T."/>
            <person name="Nolan M."/>
            <person name="Chen F."/>
            <person name="Lucas S."/>
            <person name="Tice H."/>
            <person name="Cheng J.F."/>
            <person name="Bruce D."/>
            <person name="Goodwin L."/>
            <person name="Pitluck S."/>
            <person name="Ovchinnikova G."/>
            <person name="Pati A."/>
            <person name="Ivanova N."/>
            <person name="Mavrommatis K."/>
            <person name="Chen A."/>
            <person name="Palaniappan K."/>
            <person name="D'haeseleer P."/>
            <person name="Chain P."/>
            <person name="Bristow J."/>
            <person name="Eisen J.A."/>
            <person name="Markowitz V."/>
            <person name="Hugenholtz P."/>
            <person name="Schneider S."/>
            <person name="Goker M."/>
            <person name="Pukall R."/>
            <person name="Kyrpides N.C."/>
            <person name="Klenk H.P."/>
        </authorList>
    </citation>
    <scope>NUCLEOTIDE SEQUENCE [LARGE SCALE GENOMIC DNA]</scope>
    <source>
        <strain evidence="2">ATCC 14392 / DSM 20547 / JCM 11482 / CCUG 33030 / NBRC 15357 / NCTC 11040 / CCM 314 / 541</strain>
    </source>
</reference>
<dbReference type="EMBL" id="CP001686">
    <property type="protein sequence ID" value="ACV06075.1"/>
    <property type="molecule type" value="Genomic_DNA"/>
</dbReference>